<dbReference type="Proteomes" id="UP000789595">
    <property type="component" value="Unassembled WGS sequence"/>
</dbReference>
<dbReference type="OrthoDB" id="206902at2759"/>
<feature type="compositionally biased region" description="Low complexity" evidence="1">
    <location>
        <begin position="1"/>
        <end position="17"/>
    </location>
</feature>
<sequence length="346" mass="36411">MQQETTQEQQGGDAQDAPPVAVGTRPPQPRTAPPTETPYANYGAPPPPPPPDAWPRPQAPRPPPGRDIRVGAWTPQEVAYATRVADLYRAGSLPNVPDGITLRILLSKLLNCQPMRVSKKYSGESWSHHGKRPYRHVAAPDQRVVEELWLLEHAFHRSLRPGSVLTTSLLGASGLATIVSERQWVRVEPPPAPSGAKRPRDEAPSYDPFADPAYAYASAAAPPAPPPYAYAPPPPAAPYAAPPAPSAPPAADAAAALRAAAAAAVAASPLAEDMPAPAAAFPFNVASSSSSSPSAAVRTEAQRLIDSLHAALAGPTPPTLEDLQRTAPDLYQKALAAAADRLARRE</sequence>
<evidence type="ECO:0000256" key="1">
    <source>
        <dbReference type="SAM" id="MobiDB-lite"/>
    </source>
</evidence>
<organism evidence="2 3">
    <name type="scientific">Pelagomonas calceolata</name>
    <dbReference type="NCBI Taxonomy" id="35677"/>
    <lineage>
        <taxon>Eukaryota</taxon>
        <taxon>Sar</taxon>
        <taxon>Stramenopiles</taxon>
        <taxon>Ochrophyta</taxon>
        <taxon>Pelagophyceae</taxon>
        <taxon>Pelagomonadales</taxon>
        <taxon>Pelagomonadaceae</taxon>
        <taxon>Pelagomonas</taxon>
    </lineage>
</organism>
<feature type="compositionally biased region" description="Pro residues" evidence="1">
    <location>
        <begin position="44"/>
        <end position="63"/>
    </location>
</feature>
<name>A0A8J2WYH7_9STRA</name>
<keyword evidence="3" id="KW-1185">Reference proteome</keyword>
<dbReference type="EMBL" id="CAKKNE010000004">
    <property type="protein sequence ID" value="CAH0373537.1"/>
    <property type="molecule type" value="Genomic_DNA"/>
</dbReference>
<reference evidence="2" key="1">
    <citation type="submission" date="2021-11" db="EMBL/GenBank/DDBJ databases">
        <authorList>
            <consortium name="Genoscope - CEA"/>
            <person name="William W."/>
        </authorList>
    </citation>
    <scope>NUCLEOTIDE SEQUENCE</scope>
</reference>
<protein>
    <submittedName>
        <fullName evidence="2">Uncharacterized protein</fullName>
    </submittedName>
</protein>
<accession>A0A8J2WYH7</accession>
<evidence type="ECO:0000313" key="3">
    <source>
        <dbReference type="Proteomes" id="UP000789595"/>
    </source>
</evidence>
<evidence type="ECO:0000313" key="2">
    <source>
        <dbReference type="EMBL" id="CAH0373537.1"/>
    </source>
</evidence>
<feature type="region of interest" description="Disordered" evidence="1">
    <location>
        <begin position="1"/>
        <end position="70"/>
    </location>
</feature>
<proteinExistence type="predicted"/>
<dbReference type="PANTHER" id="PTHR35213">
    <property type="entry name" value="RING-TYPE DOMAIN-CONTAINING PROTEIN-RELATED"/>
    <property type="match status" value="1"/>
</dbReference>
<dbReference type="AlphaFoldDB" id="A0A8J2WYH7"/>
<gene>
    <name evidence="2" type="ORF">PECAL_4P07430</name>
</gene>
<comment type="caution">
    <text evidence="2">The sequence shown here is derived from an EMBL/GenBank/DDBJ whole genome shotgun (WGS) entry which is preliminary data.</text>
</comment>
<feature type="compositionally biased region" description="Pro residues" evidence="1">
    <location>
        <begin position="26"/>
        <end position="36"/>
    </location>
</feature>